<feature type="domain" description="Serine aminopeptidase S33" evidence="1">
    <location>
        <begin position="30"/>
        <end position="142"/>
    </location>
</feature>
<organism evidence="2 3">
    <name type="scientific">Clostridium estertheticum subsp. estertheticum</name>
    <dbReference type="NCBI Taxonomy" id="1552"/>
    <lineage>
        <taxon>Bacteria</taxon>
        <taxon>Bacillati</taxon>
        <taxon>Bacillota</taxon>
        <taxon>Clostridia</taxon>
        <taxon>Eubacteriales</taxon>
        <taxon>Clostridiaceae</taxon>
        <taxon>Clostridium</taxon>
    </lineage>
</organism>
<dbReference type="InterPro" id="IPR029058">
    <property type="entry name" value="AB_hydrolase_fold"/>
</dbReference>
<dbReference type="Proteomes" id="UP000182569">
    <property type="component" value="Chromosome"/>
</dbReference>
<dbReference type="EMBL" id="CP015756">
    <property type="protein sequence ID" value="APC39047.1"/>
    <property type="molecule type" value="Genomic_DNA"/>
</dbReference>
<evidence type="ECO:0000259" key="1">
    <source>
        <dbReference type="Pfam" id="PF12146"/>
    </source>
</evidence>
<sequence length="279" mass="31671">MGVLLKKINLIINNKEIICLKKVESKPRYNTVIILTGAATYASNYAIFAKQFRETEVIIINTPGHGFGKSLTKGEPLTDGNDLIDFQVNVIKHLIKKNYCSAKVTLLGYSIGGMTLLNIVNRKLLEKNIELCILFASARFTRYDKTVTKGLYNKETKTFNAKSLIEKSFTGKMPWYIKYLNPNLICTLSATCHADFLECDNMNEISKNELMIDNNMSVIAFLGKDDCFFSEEELLKTIKRFKYSTFISLKEYGHLFILERPIKAGKLVFKAIKEATLKG</sequence>
<dbReference type="AlphaFoldDB" id="A0A1J0GCI9"/>
<name>A0A1J0GCI9_9CLOT</name>
<accession>A0A1J0GCI9</accession>
<gene>
    <name evidence="2" type="ORF">A7L45_02670</name>
</gene>
<dbReference type="Gene3D" id="3.40.50.1820">
    <property type="entry name" value="alpha/beta hydrolase"/>
    <property type="match status" value="1"/>
</dbReference>
<reference evidence="3" key="1">
    <citation type="journal article" date="2016" name="Front. Microbiol.">
        <title>Complete Genome Sequence of Clostridium estertheticum DSM 8809, a Microbe Identified in Spoiled Vacuum Packed Beef.</title>
        <authorList>
            <person name="Yu Z."/>
            <person name="Gunn L."/>
            <person name="Brennan E."/>
            <person name="Reid R."/>
            <person name="Wall P.G."/>
            <person name="Gaora O.P."/>
            <person name="Hurley D."/>
            <person name="Bolton D."/>
            <person name="Fanning S."/>
        </authorList>
    </citation>
    <scope>NUCLEOTIDE SEQUENCE [LARGE SCALE GENOMIC DNA]</scope>
    <source>
        <strain evidence="3">DSM 8809</strain>
    </source>
</reference>
<dbReference type="Pfam" id="PF12146">
    <property type="entry name" value="Hydrolase_4"/>
    <property type="match status" value="1"/>
</dbReference>
<evidence type="ECO:0000313" key="3">
    <source>
        <dbReference type="Proteomes" id="UP000182569"/>
    </source>
</evidence>
<dbReference type="SUPFAM" id="SSF53474">
    <property type="entry name" value="alpha/beta-Hydrolases"/>
    <property type="match status" value="1"/>
</dbReference>
<proteinExistence type="predicted"/>
<keyword evidence="3" id="KW-1185">Reference proteome</keyword>
<dbReference type="KEGG" id="ceu:A7L45_02670"/>
<protein>
    <recommendedName>
        <fullName evidence="1">Serine aminopeptidase S33 domain-containing protein</fullName>
    </recommendedName>
</protein>
<dbReference type="InterPro" id="IPR022742">
    <property type="entry name" value="Hydrolase_4"/>
</dbReference>
<evidence type="ECO:0000313" key="2">
    <source>
        <dbReference type="EMBL" id="APC39047.1"/>
    </source>
</evidence>